<evidence type="ECO:0000313" key="2">
    <source>
        <dbReference type="Proteomes" id="UP000821845"/>
    </source>
</evidence>
<evidence type="ECO:0000313" key="1">
    <source>
        <dbReference type="EMBL" id="KAH6945593.1"/>
    </source>
</evidence>
<keyword evidence="2" id="KW-1185">Reference proteome</keyword>
<protein>
    <submittedName>
        <fullName evidence="1">Uncharacterized protein</fullName>
    </submittedName>
</protein>
<name>A0ACB7TF57_HYAAI</name>
<accession>A0ACB7TF57</accession>
<organism evidence="1 2">
    <name type="scientific">Hyalomma asiaticum</name>
    <name type="common">Tick</name>
    <dbReference type="NCBI Taxonomy" id="266040"/>
    <lineage>
        <taxon>Eukaryota</taxon>
        <taxon>Metazoa</taxon>
        <taxon>Ecdysozoa</taxon>
        <taxon>Arthropoda</taxon>
        <taxon>Chelicerata</taxon>
        <taxon>Arachnida</taxon>
        <taxon>Acari</taxon>
        <taxon>Parasitiformes</taxon>
        <taxon>Ixodida</taxon>
        <taxon>Ixodoidea</taxon>
        <taxon>Ixodidae</taxon>
        <taxon>Hyalomminae</taxon>
        <taxon>Hyalomma</taxon>
    </lineage>
</organism>
<comment type="caution">
    <text evidence="1">The sequence shown here is derived from an EMBL/GenBank/DDBJ whole genome shotgun (WGS) entry which is preliminary data.</text>
</comment>
<reference evidence="1" key="1">
    <citation type="submission" date="2020-05" db="EMBL/GenBank/DDBJ databases">
        <title>Large-scale comparative analyses of tick genomes elucidate their genetic diversity and vector capacities.</title>
        <authorList>
            <person name="Jia N."/>
            <person name="Wang J."/>
            <person name="Shi W."/>
            <person name="Du L."/>
            <person name="Sun Y."/>
            <person name="Zhan W."/>
            <person name="Jiang J."/>
            <person name="Wang Q."/>
            <person name="Zhang B."/>
            <person name="Ji P."/>
            <person name="Sakyi L.B."/>
            <person name="Cui X."/>
            <person name="Yuan T."/>
            <person name="Jiang B."/>
            <person name="Yang W."/>
            <person name="Lam T.T.-Y."/>
            <person name="Chang Q."/>
            <person name="Ding S."/>
            <person name="Wang X."/>
            <person name="Zhu J."/>
            <person name="Ruan X."/>
            <person name="Zhao L."/>
            <person name="Wei J."/>
            <person name="Que T."/>
            <person name="Du C."/>
            <person name="Cheng J."/>
            <person name="Dai P."/>
            <person name="Han X."/>
            <person name="Huang E."/>
            <person name="Gao Y."/>
            <person name="Liu J."/>
            <person name="Shao H."/>
            <person name="Ye R."/>
            <person name="Li L."/>
            <person name="Wei W."/>
            <person name="Wang X."/>
            <person name="Wang C."/>
            <person name="Yang T."/>
            <person name="Huo Q."/>
            <person name="Li W."/>
            <person name="Guo W."/>
            <person name="Chen H."/>
            <person name="Zhou L."/>
            <person name="Ni X."/>
            <person name="Tian J."/>
            <person name="Zhou Y."/>
            <person name="Sheng Y."/>
            <person name="Liu T."/>
            <person name="Pan Y."/>
            <person name="Xia L."/>
            <person name="Li J."/>
            <person name="Zhao F."/>
            <person name="Cao W."/>
        </authorList>
    </citation>
    <scope>NUCLEOTIDE SEQUENCE</scope>
    <source>
        <strain evidence="1">Hyas-2018</strain>
    </source>
</reference>
<sequence>MTTSTKEDWNGEAKGDNTEDTARVDAPRISSVEGHVLNVTFLVEHTLAAAQYNSHCAHIVMNKRLTLKRCLCFDTLPASGDSNLGKDLSPSVVIIAPGFSDTSFSPKHNITLDSLESSSSEGEDSSYGPPSYNPLSTILEEPELEEQLEMEDMAELNLDKLRGHTEEEPAPLLLEKLTIDDSALSTGAGHSRNDWV</sequence>
<gene>
    <name evidence="1" type="ORF">HPB50_009277</name>
</gene>
<dbReference type="EMBL" id="CM023481">
    <property type="protein sequence ID" value="KAH6945593.1"/>
    <property type="molecule type" value="Genomic_DNA"/>
</dbReference>
<dbReference type="Proteomes" id="UP000821845">
    <property type="component" value="Chromosome 1"/>
</dbReference>
<proteinExistence type="predicted"/>